<dbReference type="PANTHER" id="PTHR21284:SF12">
    <property type="entry name" value="EG:80H7.2 PROTEIN"/>
    <property type="match status" value="1"/>
</dbReference>
<evidence type="ECO:0000256" key="1">
    <source>
        <dbReference type="ARBA" id="ARBA00004141"/>
    </source>
</evidence>
<organism evidence="7 9">
    <name type="scientific">Adineta steineri</name>
    <dbReference type="NCBI Taxonomy" id="433720"/>
    <lineage>
        <taxon>Eukaryota</taxon>
        <taxon>Metazoa</taxon>
        <taxon>Spiralia</taxon>
        <taxon>Gnathifera</taxon>
        <taxon>Rotifera</taxon>
        <taxon>Eurotatoria</taxon>
        <taxon>Bdelloidea</taxon>
        <taxon>Adinetida</taxon>
        <taxon>Adinetidae</taxon>
        <taxon>Adineta</taxon>
    </lineage>
</organism>
<name>A0A813WF95_9BILA</name>
<dbReference type="EMBL" id="CAJNOI010000051">
    <property type="protein sequence ID" value="CAF0948419.1"/>
    <property type="molecule type" value="Genomic_DNA"/>
</dbReference>
<gene>
    <name evidence="8" type="ORF">BJG266_LOCUS13068</name>
    <name evidence="7" type="ORF">QVE165_LOCUS7135</name>
</gene>
<dbReference type="Proteomes" id="UP000663877">
    <property type="component" value="Unassembled WGS sequence"/>
</dbReference>
<feature type="transmembrane region" description="Helical" evidence="6">
    <location>
        <begin position="57"/>
        <end position="81"/>
    </location>
</feature>
<dbReference type="EMBL" id="CAJNOM010000030">
    <property type="protein sequence ID" value="CAF0856633.1"/>
    <property type="molecule type" value="Genomic_DNA"/>
</dbReference>
<feature type="transmembrane region" description="Helical" evidence="6">
    <location>
        <begin position="337"/>
        <end position="356"/>
    </location>
</feature>
<evidence type="ECO:0000256" key="3">
    <source>
        <dbReference type="ARBA" id="ARBA00022989"/>
    </source>
</evidence>
<feature type="compositionally biased region" description="Acidic residues" evidence="5">
    <location>
        <begin position="1005"/>
        <end position="1015"/>
    </location>
</feature>
<feature type="region of interest" description="Disordered" evidence="5">
    <location>
        <begin position="990"/>
        <end position="1039"/>
    </location>
</feature>
<evidence type="ECO:0000313" key="7">
    <source>
        <dbReference type="EMBL" id="CAF0856633.1"/>
    </source>
</evidence>
<feature type="transmembrane region" description="Helical" evidence="6">
    <location>
        <begin position="220"/>
        <end position="241"/>
    </location>
</feature>
<feature type="region of interest" description="Disordered" evidence="5">
    <location>
        <begin position="739"/>
        <end position="775"/>
    </location>
</feature>
<sequence length="1039" mass="118578">MIDINQNQPLFNPTVPYIPTNMGDSGNEMFLNQPGGMNSMPLQKKAKQSPLSRIPSLHLPAIILLAFAWLLQTLATFLPYWSTYSGIDDSRAGLWSAQNFNFWTIQNFYFPQPTDFPNLTHSISFTTANTKAYIVTVQFLMTFNFVLMFLVLIALTADYVFSQQTRDRPWSLLMRDYNTSDTAIKYGLVLYILYVFIIFEFAAWITYIGSRHDNNWTMHVSFAFAIIVSVFLIAVFIMYLIEFLKRFQKNRLKWDYWYGPYIEWGFFVYLSALLLLLIVICCPEWAYAKDYTHFIFPEIGLFKQCFLSSIYKKAATSGYCTLSNSKNNKAWVDATQAFMLMAYIAGMIILIVIVIFRKEFRHNATGYYATRLPQPTFTYIIAGLILFFCFIFTLIGISIFGGEVFNHPLNVNWGYIVAIIAMLLFLITGILFILDAVHSGKQTAPKGSKKKKSFFFPAPLNDRVIAMQPLLRPEQAWPSIPPEPPVLPMQQLQVLPPAWPPMYPPVNFPNPPMYPPMYPFEQPPMMMPPPNYPLDPYSNTPFTQAAVSNYIQQMLNSPQLSSPPYNQGLMNYSPDNSLSNPNNRDNIIDENYLSHMVRRHFLQQQRLNYNHERLLEKYSHLRSARISTFRTFGSSSLPGRNYDNYLYRNRGNDRQETSLAEQSRAAIGSSDETYRWMGNEESFEPLPRGVSSVMQHSRNDTMPFVHAEKFEPVKVYDHPVFGPTPAYIRPLFKNKKKHQKKILSDDSDDSDHENETKITTNVNNNNNNNNNVSEQKPFGYVSYKSWRTKHEHLVPVDPLLFSIYTQRSNGSLQSYGQSLYVLHGRQKRDRHISHSERLPTLPPSDTASIEVDNFDENSTSSKHQYNTLHSQSTSSIISEKPSESVFTGNKSHRPILSTLHLLRVNSNPTIIQPLSPSTETKITLPASISLIQNASILSSQESLNTSTSVTIPDALNSPSISLSNSRPSSTIPYQTLSSIIDNPSTIVTPLSKSTTSLHQRKDVSSDDDDDDDSDDVILSNSDSDNDDDGKQTRGRQEKL</sequence>
<comment type="caution">
    <text evidence="7">The sequence shown here is derived from an EMBL/GenBank/DDBJ whole genome shotgun (WGS) entry which is preliminary data.</text>
</comment>
<dbReference type="InterPro" id="IPR004031">
    <property type="entry name" value="PMP22/EMP/MP20/Claudin"/>
</dbReference>
<keyword evidence="4 6" id="KW-0472">Membrane</keyword>
<evidence type="ECO:0000256" key="4">
    <source>
        <dbReference type="ARBA" id="ARBA00023136"/>
    </source>
</evidence>
<feature type="compositionally biased region" description="Basic and acidic residues" evidence="5">
    <location>
        <begin position="1028"/>
        <end position="1039"/>
    </location>
</feature>
<dbReference type="AlphaFoldDB" id="A0A813WF95"/>
<dbReference type="Proteomes" id="UP000663832">
    <property type="component" value="Unassembled WGS sequence"/>
</dbReference>
<feature type="compositionally biased region" description="Low complexity" evidence="5">
    <location>
        <begin position="761"/>
        <end position="772"/>
    </location>
</feature>
<feature type="transmembrane region" description="Helical" evidence="6">
    <location>
        <begin position="139"/>
        <end position="162"/>
    </location>
</feature>
<dbReference type="Pfam" id="PF00822">
    <property type="entry name" value="PMP22_Claudin"/>
    <property type="match status" value="1"/>
</dbReference>
<dbReference type="GO" id="GO:0016020">
    <property type="term" value="C:membrane"/>
    <property type="evidence" value="ECO:0007669"/>
    <property type="project" value="UniProtKB-SubCell"/>
</dbReference>
<feature type="transmembrane region" description="Helical" evidence="6">
    <location>
        <begin position="261"/>
        <end position="287"/>
    </location>
</feature>
<reference evidence="7" key="1">
    <citation type="submission" date="2021-02" db="EMBL/GenBank/DDBJ databases">
        <authorList>
            <person name="Nowell W R."/>
        </authorList>
    </citation>
    <scope>NUCLEOTIDE SEQUENCE</scope>
</reference>
<protein>
    <submittedName>
        <fullName evidence="7">Uncharacterized protein</fullName>
    </submittedName>
</protein>
<feature type="transmembrane region" description="Helical" evidence="6">
    <location>
        <begin position="377"/>
        <end position="401"/>
    </location>
</feature>
<evidence type="ECO:0000256" key="6">
    <source>
        <dbReference type="SAM" id="Phobius"/>
    </source>
</evidence>
<evidence type="ECO:0000256" key="5">
    <source>
        <dbReference type="SAM" id="MobiDB-lite"/>
    </source>
</evidence>
<comment type="subcellular location">
    <subcellularLocation>
        <location evidence="1">Membrane</location>
        <topology evidence="1">Multi-pass membrane protein</topology>
    </subcellularLocation>
</comment>
<keyword evidence="2 6" id="KW-0812">Transmembrane</keyword>
<feature type="transmembrane region" description="Helical" evidence="6">
    <location>
        <begin position="413"/>
        <end position="434"/>
    </location>
</feature>
<evidence type="ECO:0000313" key="9">
    <source>
        <dbReference type="Proteomes" id="UP000663832"/>
    </source>
</evidence>
<evidence type="ECO:0000256" key="2">
    <source>
        <dbReference type="ARBA" id="ARBA00022692"/>
    </source>
</evidence>
<accession>A0A813WF95</accession>
<proteinExistence type="predicted"/>
<dbReference type="PANTHER" id="PTHR21284">
    <property type="entry name" value="EG:80H7.2 PROTEIN"/>
    <property type="match status" value="1"/>
</dbReference>
<dbReference type="Gene3D" id="1.20.140.150">
    <property type="match status" value="1"/>
</dbReference>
<evidence type="ECO:0000313" key="8">
    <source>
        <dbReference type="EMBL" id="CAF0948419.1"/>
    </source>
</evidence>
<keyword evidence="9" id="KW-1185">Reference proteome</keyword>
<feature type="transmembrane region" description="Helical" evidence="6">
    <location>
        <begin position="183"/>
        <end position="208"/>
    </location>
</feature>
<keyword evidence="3 6" id="KW-1133">Transmembrane helix</keyword>
<dbReference type="OrthoDB" id="10019884at2759"/>